<name>A0ABT3T3C3_9GAMM</name>
<keyword evidence="2" id="KW-0560">Oxidoreductase</keyword>
<dbReference type="Proteomes" id="UP001143304">
    <property type="component" value="Unassembled WGS sequence"/>
</dbReference>
<comment type="similarity">
    <text evidence="1 3">Belongs to the short-chain dehydrogenases/reductases (SDR) family.</text>
</comment>
<dbReference type="RefSeq" id="WP_279248509.1">
    <property type="nucleotide sequence ID" value="NZ_SHNO01000001.1"/>
</dbReference>
<dbReference type="PRINTS" id="PR00081">
    <property type="entry name" value="GDHRDH"/>
</dbReference>
<feature type="domain" description="Ketoreductase" evidence="4">
    <location>
        <begin position="2"/>
        <end position="191"/>
    </location>
</feature>
<accession>A0ABT3T3C3</accession>
<sequence>MSVILVTGASTGIGQETALHFSRQGHDVYASVRNPDTATELKEKIVEEKLSAKIVRLDLVKPDTIKEAVATIVKDSGQLDVLIANAGIGAGSSVEETALDTVREIFETNYFGNVSLLQAVTPIMRQQQSGHIIMVGSLAGRYAAGCHAHYSASKWAMEGLCESLAQEMAEFNARVTIIEPGCVVTPMWTKVEASDTPPLYPENVKRLVRFFEFGLGRPAMPSDVADAIENAITDDKAPFRIPVGKDAVEVTSGRTKAGDEAWVSMLCRDNYDNFADGWKDIVGVEYYRD</sequence>
<dbReference type="Gene3D" id="3.40.50.720">
    <property type="entry name" value="NAD(P)-binding Rossmann-like Domain"/>
    <property type="match status" value="1"/>
</dbReference>
<dbReference type="InterPro" id="IPR057326">
    <property type="entry name" value="KR_dom"/>
</dbReference>
<dbReference type="EMBL" id="SHNO01000001">
    <property type="protein sequence ID" value="MCX2976768.1"/>
    <property type="molecule type" value="Genomic_DNA"/>
</dbReference>
<dbReference type="Pfam" id="PF00106">
    <property type="entry name" value="adh_short"/>
    <property type="match status" value="1"/>
</dbReference>
<dbReference type="PROSITE" id="PS00061">
    <property type="entry name" value="ADH_SHORT"/>
    <property type="match status" value="1"/>
</dbReference>
<dbReference type="InterPro" id="IPR002347">
    <property type="entry name" value="SDR_fam"/>
</dbReference>
<protein>
    <submittedName>
        <fullName evidence="5">SDR family oxidoreductase</fullName>
    </submittedName>
</protein>
<dbReference type="PANTHER" id="PTHR43976:SF16">
    <property type="entry name" value="SHORT-CHAIN DEHYDROGENASE_REDUCTASE FAMILY PROTEIN"/>
    <property type="match status" value="1"/>
</dbReference>
<dbReference type="CDD" id="cd05374">
    <property type="entry name" value="17beta-HSD-like_SDR_c"/>
    <property type="match status" value="1"/>
</dbReference>
<evidence type="ECO:0000256" key="1">
    <source>
        <dbReference type="ARBA" id="ARBA00006484"/>
    </source>
</evidence>
<evidence type="ECO:0000256" key="2">
    <source>
        <dbReference type="ARBA" id="ARBA00023002"/>
    </source>
</evidence>
<comment type="caution">
    <text evidence="5">The sequence shown here is derived from an EMBL/GenBank/DDBJ whole genome shotgun (WGS) entry which is preliminary data.</text>
</comment>
<dbReference type="SUPFAM" id="SSF51735">
    <property type="entry name" value="NAD(P)-binding Rossmann-fold domains"/>
    <property type="match status" value="1"/>
</dbReference>
<evidence type="ECO:0000313" key="6">
    <source>
        <dbReference type="Proteomes" id="UP001143304"/>
    </source>
</evidence>
<keyword evidence="6" id="KW-1185">Reference proteome</keyword>
<evidence type="ECO:0000313" key="5">
    <source>
        <dbReference type="EMBL" id="MCX2976768.1"/>
    </source>
</evidence>
<dbReference type="PRINTS" id="PR00080">
    <property type="entry name" value="SDRFAMILY"/>
</dbReference>
<dbReference type="SMART" id="SM00822">
    <property type="entry name" value="PKS_KR"/>
    <property type="match status" value="1"/>
</dbReference>
<reference evidence="5" key="1">
    <citation type="submission" date="2019-02" db="EMBL/GenBank/DDBJ databases">
        <authorList>
            <person name="Li S.-H."/>
        </authorList>
    </citation>
    <scope>NUCLEOTIDE SEQUENCE</scope>
    <source>
        <strain evidence="5">IMCC11814</strain>
    </source>
</reference>
<dbReference type="InterPro" id="IPR036291">
    <property type="entry name" value="NAD(P)-bd_dom_sf"/>
</dbReference>
<dbReference type="InterPro" id="IPR051911">
    <property type="entry name" value="SDR_oxidoreductase"/>
</dbReference>
<evidence type="ECO:0000256" key="3">
    <source>
        <dbReference type="RuleBase" id="RU000363"/>
    </source>
</evidence>
<evidence type="ECO:0000259" key="4">
    <source>
        <dbReference type="SMART" id="SM00822"/>
    </source>
</evidence>
<organism evidence="5 6">
    <name type="scientific">Candidatus Marimicrobium litorale</name>
    <dbReference type="NCBI Taxonomy" id="2518991"/>
    <lineage>
        <taxon>Bacteria</taxon>
        <taxon>Pseudomonadati</taxon>
        <taxon>Pseudomonadota</taxon>
        <taxon>Gammaproteobacteria</taxon>
        <taxon>Cellvibrionales</taxon>
        <taxon>Halieaceae</taxon>
        <taxon>Marimicrobium</taxon>
    </lineage>
</organism>
<gene>
    <name evidence="5" type="ORF">EYC82_05315</name>
</gene>
<proteinExistence type="inferred from homology"/>
<dbReference type="PANTHER" id="PTHR43976">
    <property type="entry name" value="SHORT CHAIN DEHYDROGENASE"/>
    <property type="match status" value="1"/>
</dbReference>
<dbReference type="InterPro" id="IPR020904">
    <property type="entry name" value="Sc_DH/Rdtase_CS"/>
</dbReference>